<gene>
    <name evidence="14" type="primary">TSKU</name>
</gene>
<evidence type="ECO:0000256" key="10">
    <source>
        <dbReference type="ARBA" id="ARBA00023136"/>
    </source>
</evidence>
<evidence type="ECO:0000313" key="15">
    <source>
        <dbReference type="Proteomes" id="UP000694397"/>
    </source>
</evidence>
<keyword evidence="15" id="KW-1185">Reference proteome</keyword>
<keyword evidence="2" id="KW-0813">Transport</keyword>
<evidence type="ECO:0000256" key="8">
    <source>
        <dbReference type="ARBA" id="ARBA00022989"/>
    </source>
</evidence>
<dbReference type="SUPFAM" id="SSF52058">
    <property type="entry name" value="L domain-like"/>
    <property type="match status" value="1"/>
</dbReference>
<keyword evidence="11" id="KW-1015">Disulfide bond</keyword>
<dbReference type="Pfam" id="PF13855">
    <property type="entry name" value="LRR_8"/>
    <property type="match status" value="2"/>
</dbReference>
<dbReference type="OrthoDB" id="676979at2759"/>
<dbReference type="InterPro" id="IPR051432">
    <property type="entry name" value="KCNMA1_auxiliary"/>
</dbReference>
<accession>A0A8C9V8T2</accession>
<dbReference type="PROSITE" id="PS51450">
    <property type="entry name" value="LRR"/>
    <property type="match status" value="3"/>
</dbReference>
<proteinExistence type="predicted"/>
<evidence type="ECO:0000256" key="2">
    <source>
        <dbReference type="ARBA" id="ARBA00022448"/>
    </source>
</evidence>
<dbReference type="GO" id="GO:0005886">
    <property type="term" value="C:plasma membrane"/>
    <property type="evidence" value="ECO:0007669"/>
    <property type="project" value="UniProtKB-SubCell"/>
</dbReference>
<dbReference type="SMART" id="SM00369">
    <property type="entry name" value="LRR_TYP"/>
    <property type="match status" value="7"/>
</dbReference>
<sequence>MSAMSALVRVCAVLLPLLLPAAAVKNCHPRCRCEVENFGLFNSFSLTKVDCSGLRLGPGPIPIPLDTAYLDLSSSSIQTLVDSMLTGPGYTTLVGLDLSHNFIAGVSRGAFAGLRYLETLDLSHNNLQGLTSGSFVGLPLTDVDLSHNRIHELRLDVFAIRGHGRPINVDISNNLLTAVIWNPQARPPNLQSLNLAGNQLRTVPQLQGVPLRYLSLDGNPISVVKGNAFVGLSTLVHLSISGLPDLHTIEPQSFSDLRNLQVLDLSNNTNLRSLAPEILSGLESLQELNLSRSGVASLPVDILSYLPSVRSVMLKDNVHCWRRRRQGQFHRQIGTASSREEITCGAMGVAV</sequence>
<keyword evidence="7" id="KW-0677">Repeat</keyword>
<evidence type="ECO:0000256" key="4">
    <source>
        <dbReference type="ARBA" id="ARBA00022614"/>
    </source>
</evidence>
<dbReference type="Pfam" id="PF00560">
    <property type="entry name" value="LRR_1"/>
    <property type="match status" value="1"/>
</dbReference>
<dbReference type="Ensembl" id="ENSSFOT00015033724.2">
    <property type="protein sequence ID" value="ENSSFOP00015033357.1"/>
    <property type="gene ID" value="ENSSFOG00015021288.2"/>
</dbReference>
<keyword evidence="6 13" id="KW-0732">Signal</keyword>
<protein>
    <submittedName>
        <fullName evidence="14">Tsukushi, small leucine rich proteoglycan</fullName>
    </submittedName>
</protein>
<evidence type="ECO:0000313" key="14">
    <source>
        <dbReference type="Ensembl" id="ENSSFOP00015033357.1"/>
    </source>
</evidence>
<feature type="signal peptide" evidence="13">
    <location>
        <begin position="1"/>
        <end position="23"/>
    </location>
</feature>
<dbReference type="Proteomes" id="UP000694397">
    <property type="component" value="Chromosome 25"/>
</dbReference>
<evidence type="ECO:0000256" key="9">
    <source>
        <dbReference type="ARBA" id="ARBA00023065"/>
    </source>
</evidence>
<dbReference type="Gene3D" id="3.80.10.10">
    <property type="entry name" value="Ribonuclease Inhibitor"/>
    <property type="match status" value="2"/>
</dbReference>
<dbReference type="GeneTree" id="ENSGT00940000160984"/>
<evidence type="ECO:0000256" key="5">
    <source>
        <dbReference type="ARBA" id="ARBA00022692"/>
    </source>
</evidence>
<name>A0A8C9V8T2_SCLFO</name>
<dbReference type="InterPro" id="IPR001611">
    <property type="entry name" value="Leu-rich_rpt"/>
</dbReference>
<dbReference type="PANTHER" id="PTHR46473:SF10">
    <property type="entry name" value="LD45603P-RELATED"/>
    <property type="match status" value="1"/>
</dbReference>
<keyword evidence="12" id="KW-0407">Ion channel</keyword>
<evidence type="ECO:0000256" key="1">
    <source>
        <dbReference type="ARBA" id="ARBA00004162"/>
    </source>
</evidence>
<keyword evidence="5" id="KW-0812">Transmembrane</keyword>
<dbReference type="KEGG" id="sfm:108921538"/>
<keyword evidence="8" id="KW-1133">Transmembrane helix</keyword>
<reference evidence="14 15" key="1">
    <citation type="submission" date="2019-04" db="EMBL/GenBank/DDBJ databases">
        <authorList>
            <consortium name="Wellcome Sanger Institute Data Sharing"/>
        </authorList>
    </citation>
    <scope>NUCLEOTIDE SEQUENCE [LARGE SCALE GENOMIC DNA]</scope>
</reference>
<dbReference type="InterPro" id="IPR032675">
    <property type="entry name" value="LRR_dom_sf"/>
</dbReference>
<evidence type="ECO:0000256" key="6">
    <source>
        <dbReference type="ARBA" id="ARBA00022729"/>
    </source>
</evidence>
<feature type="chain" id="PRO_5034839549" evidence="13">
    <location>
        <begin position="24"/>
        <end position="351"/>
    </location>
</feature>
<dbReference type="PRINTS" id="PR00019">
    <property type="entry name" value="LEURICHRPT"/>
</dbReference>
<dbReference type="AlphaFoldDB" id="A0A8C9V8T2"/>
<dbReference type="InterPro" id="IPR003591">
    <property type="entry name" value="Leu-rich_rpt_typical-subtyp"/>
</dbReference>
<keyword evidence="3" id="KW-1003">Cell membrane</keyword>
<reference evidence="14" key="2">
    <citation type="submission" date="2025-08" db="UniProtKB">
        <authorList>
            <consortium name="Ensembl"/>
        </authorList>
    </citation>
    <scope>IDENTIFICATION</scope>
</reference>
<keyword evidence="4" id="KW-0433">Leucine-rich repeat</keyword>
<keyword evidence="9" id="KW-0406">Ion transport</keyword>
<evidence type="ECO:0000256" key="11">
    <source>
        <dbReference type="ARBA" id="ARBA00023157"/>
    </source>
</evidence>
<keyword evidence="10" id="KW-0472">Membrane</keyword>
<organism evidence="14 15">
    <name type="scientific">Scleropages formosus</name>
    <name type="common">Asian bonytongue</name>
    <name type="synonym">Osteoglossum formosum</name>
    <dbReference type="NCBI Taxonomy" id="113540"/>
    <lineage>
        <taxon>Eukaryota</taxon>
        <taxon>Metazoa</taxon>
        <taxon>Chordata</taxon>
        <taxon>Craniata</taxon>
        <taxon>Vertebrata</taxon>
        <taxon>Euteleostomi</taxon>
        <taxon>Actinopterygii</taxon>
        <taxon>Neopterygii</taxon>
        <taxon>Teleostei</taxon>
        <taxon>Osteoglossocephala</taxon>
        <taxon>Osteoglossomorpha</taxon>
        <taxon>Osteoglossiformes</taxon>
        <taxon>Osteoglossidae</taxon>
        <taxon>Scleropages</taxon>
    </lineage>
</organism>
<dbReference type="GO" id="GO:0034220">
    <property type="term" value="P:monoatomic ion transmembrane transport"/>
    <property type="evidence" value="ECO:0007669"/>
    <property type="project" value="UniProtKB-KW"/>
</dbReference>
<evidence type="ECO:0000256" key="13">
    <source>
        <dbReference type="SAM" id="SignalP"/>
    </source>
</evidence>
<comment type="subcellular location">
    <subcellularLocation>
        <location evidence="1">Cell membrane</location>
        <topology evidence="1">Single-pass membrane protein</topology>
    </subcellularLocation>
</comment>
<evidence type="ECO:0000256" key="3">
    <source>
        <dbReference type="ARBA" id="ARBA00022475"/>
    </source>
</evidence>
<dbReference type="PANTHER" id="PTHR46473">
    <property type="entry name" value="GH08155P"/>
    <property type="match status" value="1"/>
</dbReference>
<evidence type="ECO:0000256" key="7">
    <source>
        <dbReference type="ARBA" id="ARBA00022737"/>
    </source>
</evidence>
<evidence type="ECO:0000256" key="12">
    <source>
        <dbReference type="ARBA" id="ARBA00023303"/>
    </source>
</evidence>
<reference evidence="14" key="3">
    <citation type="submission" date="2025-09" db="UniProtKB">
        <authorList>
            <consortium name="Ensembl"/>
        </authorList>
    </citation>
    <scope>IDENTIFICATION</scope>
</reference>